<dbReference type="EMBL" id="UZAF01016263">
    <property type="protein sequence ID" value="VDO24217.1"/>
    <property type="molecule type" value="Genomic_DNA"/>
</dbReference>
<dbReference type="OMA" id="CCIESEI"/>
<reference evidence="6" key="1">
    <citation type="submission" date="2016-04" db="UniProtKB">
        <authorList>
            <consortium name="WormBaseParasite"/>
        </authorList>
    </citation>
    <scope>IDENTIFICATION</scope>
</reference>
<dbReference type="OrthoDB" id="10058785at2759"/>
<protein>
    <submittedName>
        <fullName evidence="6">Pept_C1 domain-containing protein</fullName>
    </submittedName>
</protein>
<evidence type="ECO:0000259" key="3">
    <source>
        <dbReference type="SMART" id="SM00645"/>
    </source>
</evidence>
<dbReference type="InterPro" id="IPR013128">
    <property type="entry name" value="Peptidase_C1A"/>
</dbReference>
<dbReference type="InterPro" id="IPR025661">
    <property type="entry name" value="Pept_asp_AS"/>
</dbReference>
<dbReference type="WBParaSite" id="HPLM_0000488701-mRNA-1">
    <property type="protein sequence ID" value="HPLM_0000488701-mRNA-1"/>
    <property type="gene ID" value="HPLM_0000488701"/>
</dbReference>
<dbReference type="SUPFAM" id="SSF54001">
    <property type="entry name" value="Cysteine proteinases"/>
    <property type="match status" value="1"/>
</dbReference>
<sequence length="183" mass="20789">MEAWKFFEYDGVVSGGPYLAKECCSRYPLHPCGRHGNETFYGKCNGTAPTPPCKRRCQPGFRKIYRTDKRYGELGRTYRLPNSEVKIRREIMERGSVVATFYSFDDFLHYKSGIYKYTAGIIAGSHAVKIIGWGKENGTAYWIIANSWHNDWGENGFFRMIRGINNCGIEGDVTAGIVDVESL</sequence>
<evidence type="ECO:0000256" key="2">
    <source>
        <dbReference type="ARBA" id="ARBA00023157"/>
    </source>
</evidence>
<dbReference type="GO" id="GO:0008234">
    <property type="term" value="F:cysteine-type peptidase activity"/>
    <property type="evidence" value="ECO:0007669"/>
    <property type="project" value="InterPro"/>
</dbReference>
<dbReference type="InterPro" id="IPR025660">
    <property type="entry name" value="Pept_his_AS"/>
</dbReference>
<dbReference type="PANTHER" id="PTHR12411">
    <property type="entry name" value="CYSTEINE PROTEASE FAMILY C1-RELATED"/>
    <property type="match status" value="1"/>
</dbReference>
<dbReference type="PROSITE" id="PS00640">
    <property type="entry name" value="THIOL_PROTEASE_ASN"/>
    <property type="match status" value="1"/>
</dbReference>
<name>A0A0N4W4Q4_HAEPC</name>
<dbReference type="GO" id="GO:0006508">
    <property type="term" value="P:proteolysis"/>
    <property type="evidence" value="ECO:0007669"/>
    <property type="project" value="InterPro"/>
</dbReference>
<evidence type="ECO:0000313" key="6">
    <source>
        <dbReference type="WBParaSite" id="HPLM_0000488701-mRNA-1"/>
    </source>
</evidence>
<keyword evidence="2" id="KW-1015">Disulfide bond</keyword>
<gene>
    <name evidence="4" type="ORF">HPLM_LOCUS4879</name>
</gene>
<comment type="similarity">
    <text evidence="1">Belongs to the peptidase C1 family.</text>
</comment>
<dbReference type="Pfam" id="PF00112">
    <property type="entry name" value="Peptidase_C1"/>
    <property type="match status" value="1"/>
</dbReference>
<dbReference type="Gene3D" id="3.90.70.10">
    <property type="entry name" value="Cysteine proteinases"/>
    <property type="match status" value="1"/>
</dbReference>
<dbReference type="PROSITE" id="PS00639">
    <property type="entry name" value="THIOL_PROTEASE_HIS"/>
    <property type="match status" value="1"/>
</dbReference>
<dbReference type="STRING" id="6290.A0A0N4W4Q4"/>
<reference evidence="4 5" key="2">
    <citation type="submission" date="2018-11" db="EMBL/GenBank/DDBJ databases">
        <authorList>
            <consortium name="Pathogen Informatics"/>
        </authorList>
    </citation>
    <scope>NUCLEOTIDE SEQUENCE [LARGE SCALE GENOMIC DNA]</scope>
    <source>
        <strain evidence="4 5">MHpl1</strain>
    </source>
</reference>
<dbReference type="Proteomes" id="UP000268014">
    <property type="component" value="Unassembled WGS sequence"/>
</dbReference>
<dbReference type="SMART" id="SM00645">
    <property type="entry name" value="Pept_C1"/>
    <property type="match status" value="1"/>
</dbReference>
<evidence type="ECO:0000313" key="5">
    <source>
        <dbReference type="Proteomes" id="UP000268014"/>
    </source>
</evidence>
<feature type="domain" description="Peptidase C1A papain C-terminal" evidence="3">
    <location>
        <begin position="3"/>
        <end position="177"/>
    </location>
</feature>
<dbReference type="AlphaFoldDB" id="A0A0N4W4Q4"/>
<proteinExistence type="inferred from homology"/>
<dbReference type="InterPro" id="IPR038765">
    <property type="entry name" value="Papain-like_cys_pep_sf"/>
</dbReference>
<organism evidence="6">
    <name type="scientific">Haemonchus placei</name>
    <name type="common">Barber's pole worm</name>
    <dbReference type="NCBI Taxonomy" id="6290"/>
    <lineage>
        <taxon>Eukaryota</taxon>
        <taxon>Metazoa</taxon>
        <taxon>Ecdysozoa</taxon>
        <taxon>Nematoda</taxon>
        <taxon>Chromadorea</taxon>
        <taxon>Rhabditida</taxon>
        <taxon>Rhabditina</taxon>
        <taxon>Rhabditomorpha</taxon>
        <taxon>Strongyloidea</taxon>
        <taxon>Trichostrongylidae</taxon>
        <taxon>Haemonchus</taxon>
    </lineage>
</organism>
<evidence type="ECO:0000313" key="4">
    <source>
        <dbReference type="EMBL" id="VDO24217.1"/>
    </source>
</evidence>
<accession>A0A0N4W4Q4</accession>
<keyword evidence="5" id="KW-1185">Reference proteome</keyword>
<evidence type="ECO:0000256" key="1">
    <source>
        <dbReference type="ARBA" id="ARBA00008455"/>
    </source>
</evidence>
<dbReference type="InterPro" id="IPR000668">
    <property type="entry name" value="Peptidase_C1A_C"/>
</dbReference>